<name>A0A2C9EMF6_PSEPH</name>
<accession>A0A2C9EMF6</accession>
<evidence type="ECO:0000313" key="2">
    <source>
        <dbReference type="Proteomes" id="UP000013940"/>
    </source>
</evidence>
<dbReference type="Proteomes" id="UP000013940">
    <property type="component" value="Chromosome"/>
</dbReference>
<dbReference type="KEGG" id="pprc:PFLCHA0_c30700"/>
<evidence type="ECO:0000313" key="1">
    <source>
        <dbReference type="EMBL" id="AGL84840.1"/>
    </source>
</evidence>
<reference evidence="2" key="1">
    <citation type="journal article" date="2014" name="Genome Announc.">
        <title>Full-genome sequence of the plant growth-promoting bacterium Pseudomonas protegens CHA0.</title>
        <authorList>
            <person name="Jousset A."/>
            <person name="Schuldes J."/>
            <person name="Keel C."/>
            <person name="Maurhofer M."/>
            <person name="Daniel R."/>
            <person name="Scheu S."/>
            <person name="Thuermer A."/>
        </authorList>
    </citation>
    <scope>NUCLEOTIDE SEQUENCE [LARGE SCALE GENOMIC DNA]</scope>
    <source>
        <strain evidence="2">DSM 19095 / LMG 27888 / CFBP 6595 / CHA0</strain>
    </source>
</reference>
<proteinExistence type="predicted"/>
<sequence>MESGEVLQSSRRIQLLSQQGIPCSESVKTEFVKSKGGSRCYLYNLRTNCTRMVVCRGLRLSRKL</sequence>
<organism evidence="1 2">
    <name type="scientific">Pseudomonas protegens (strain DSM 19095 / LMG 27888 / CFBP 6595 / CHA0)</name>
    <dbReference type="NCBI Taxonomy" id="1124983"/>
    <lineage>
        <taxon>Bacteria</taxon>
        <taxon>Pseudomonadati</taxon>
        <taxon>Pseudomonadota</taxon>
        <taxon>Gammaproteobacteria</taxon>
        <taxon>Pseudomonadales</taxon>
        <taxon>Pseudomonadaceae</taxon>
        <taxon>Pseudomonas</taxon>
    </lineage>
</organism>
<protein>
    <submittedName>
        <fullName evidence="1">Uncharacterized protein</fullName>
    </submittedName>
</protein>
<dbReference type="AlphaFoldDB" id="A0A2C9EMF6"/>
<dbReference type="HOGENOM" id="CLU_2864478_0_0_6"/>
<gene>
    <name evidence="1" type="ORF">PFLCHA0_c30700</name>
</gene>
<dbReference type="EMBL" id="CP003190">
    <property type="protein sequence ID" value="AGL84840.1"/>
    <property type="molecule type" value="Genomic_DNA"/>
</dbReference>